<dbReference type="Pfam" id="PF01408">
    <property type="entry name" value="GFO_IDH_MocA"/>
    <property type="match status" value="1"/>
</dbReference>
<evidence type="ECO:0000256" key="5">
    <source>
        <dbReference type="ARBA" id="ARBA00040603"/>
    </source>
</evidence>
<organism evidence="13 14">
    <name type="scientific">Helicoverpa armigera</name>
    <name type="common">Cotton bollworm</name>
    <name type="synonym">Heliothis armigera</name>
    <dbReference type="NCBI Taxonomy" id="29058"/>
    <lineage>
        <taxon>Eukaryota</taxon>
        <taxon>Metazoa</taxon>
        <taxon>Ecdysozoa</taxon>
        <taxon>Arthropoda</taxon>
        <taxon>Hexapoda</taxon>
        <taxon>Insecta</taxon>
        <taxon>Pterygota</taxon>
        <taxon>Neoptera</taxon>
        <taxon>Endopterygota</taxon>
        <taxon>Lepidoptera</taxon>
        <taxon>Glossata</taxon>
        <taxon>Ditrysia</taxon>
        <taxon>Noctuoidea</taxon>
        <taxon>Noctuidae</taxon>
        <taxon>Heliothinae</taxon>
        <taxon>Helicoverpa</taxon>
    </lineage>
</organism>
<dbReference type="EMBL" id="KZ149960">
    <property type="protein sequence ID" value="PZC76383.1"/>
    <property type="molecule type" value="Genomic_DNA"/>
</dbReference>
<evidence type="ECO:0000259" key="11">
    <source>
        <dbReference type="Pfam" id="PF01408"/>
    </source>
</evidence>
<feature type="domain" description="GFO/IDH/MocA-like oxidoreductase" evidence="12">
    <location>
        <begin position="139"/>
        <end position="247"/>
    </location>
</feature>
<evidence type="ECO:0000256" key="4">
    <source>
        <dbReference type="ARBA" id="ARBA00038984"/>
    </source>
</evidence>
<evidence type="ECO:0000313" key="13">
    <source>
        <dbReference type="EMBL" id="PZC76383.1"/>
    </source>
</evidence>
<keyword evidence="2" id="KW-0560">Oxidoreductase</keyword>
<dbReference type="InterPro" id="IPR036291">
    <property type="entry name" value="NAD(P)-bd_dom_sf"/>
</dbReference>
<evidence type="ECO:0000256" key="10">
    <source>
        <dbReference type="ARBA" id="ARBA00049233"/>
    </source>
</evidence>
<keyword evidence="14" id="KW-1185">Reference proteome</keyword>
<dbReference type="Proteomes" id="UP000249218">
    <property type="component" value="Unassembled WGS sequence"/>
</dbReference>
<evidence type="ECO:0000256" key="2">
    <source>
        <dbReference type="ARBA" id="ARBA00023002"/>
    </source>
</evidence>
<evidence type="ECO:0000313" key="14">
    <source>
        <dbReference type="Proteomes" id="UP000249218"/>
    </source>
</evidence>
<name>A0A2W1BXA3_HELAM</name>
<proteinExistence type="inferred from homology"/>
<protein>
    <recommendedName>
        <fullName evidence="5">Trans-1,2-dihydrobenzene-1,2-diol dehydrogenase</fullName>
        <ecNumber evidence="4">1.1.1.179</ecNumber>
        <ecNumber evidence="3">1.3.1.20</ecNumber>
    </recommendedName>
    <alternativeName>
        <fullName evidence="8">D-xylose 1-dehydrogenase</fullName>
    </alternativeName>
    <alternativeName>
        <fullName evidence="7">D-xylose-NADP dehydrogenase</fullName>
    </alternativeName>
    <alternativeName>
        <fullName evidence="6">Dimeric dihydrodiol dehydrogenase</fullName>
    </alternativeName>
</protein>
<dbReference type="Gene3D" id="3.30.360.10">
    <property type="entry name" value="Dihydrodipicolinate Reductase, domain 2"/>
    <property type="match status" value="1"/>
</dbReference>
<comment type="catalytic activity">
    <reaction evidence="9">
        <text>(1R,2R)-1,2-dihydrobenzene-1,2-diol + NADP(+) = catechol + NADPH + H(+)</text>
        <dbReference type="Rhea" id="RHEA:16729"/>
        <dbReference type="ChEBI" id="CHEBI:10702"/>
        <dbReference type="ChEBI" id="CHEBI:15378"/>
        <dbReference type="ChEBI" id="CHEBI:18135"/>
        <dbReference type="ChEBI" id="CHEBI:57783"/>
        <dbReference type="ChEBI" id="CHEBI:58349"/>
        <dbReference type="EC" id="1.3.1.20"/>
    </reaction>
</comment>
<comment type="catalytic activity">
    <reaction evidence="10">
        <text>D-xylose + NADP(+) = D-xylono-1,5-lactone + NADPH + H(+)</text>
        <dbReference type="Rhea" id="RHEA:22000"/>
        <dbReference type="ChEBI" id="CHEBI:15378"/>
        <dbReference type="ChEBI" id="CHEBI:15867"/>
        <dbReference type="ChEBI" id="CHEBI:53455"/>
        <dbReference type="ChEBI" id="CHEBI:57783"/>
        <dbReference type="ChEBI" id="CHEBI:58349"/>
        <dbReference type="EC" id="1.1.1.179"/>
    </reaction>
</comment>
<dbReference type="Pfam" id="PF22725">
    <property type="entry name" value="GFO_IDH_MocA_C3"/>
    <property type="match status" value="1"/>
</dbReference>
<gene>
    <name evidence="13" type="primary">HaOG204750</name>
    <name evidence="13" type="ORF">B5X24_HaOG204750</name>
</gene>
<dbReference type="OrthoDB" id="2129491at2759"/>
<dbReference type="SUPFAM" id="SSF51735">
    <property type="entry name" value="NAD(P)-binding Rossmann-fold domains"/>
    <property type="match status" value="1"/>
</dbReference>
<evidence type="ECO:0000256" key="1">
    <source>
        <dbReference type="ARBA" id="ARBA00010928"/>
    </source>
</evidence>
<dbReference type="InterPro" id="IPR050984">
    <property type="entry name" value="Gfo/Idh/MocA_domain"/>
</dbReference>
<dbReference type="SUPFAM" id="SSF55347">
    <property type="entry name" value="Glyceraldehyde-3-phosphate dehydrogenase-like, C-terminal domain"/>
    <property type="match status" value="1"/>
</dbReference>
<dbReference type="GO" id="GO:0047837">
    <property type="term" value="F:D-xylose 1-dehydrogenase (NADP+) activity"/>
    <property type="evidence" value="ECO:0007669"/>
    <property type="project" value="UniProtKB-EC"/>
</dbReference>
<dbReference type="InterPro" id="IPR055170">
    <property type="entry name" value="GFO_IDH_MocA-like_dom"/>
</dbReference>
<dbReference type="PANTHER" id="PTHR22604">
    <property type="entry name" value="OXIDOREDUCTASES"/>
    <property type="match status" value="1"/>
</dbReference>
<evidence type="ECO:0000256" key="7">
    <source>
        <dbReference type="ARBA" id="ARBA00042988"/>
    </source>
</evidence>
<accession>A0A2W1BXA3</accession>
<dbReference type="EC" id="1.3.1.20" evidence="3"/>
<feature type="domain" description="Gfo/Idh/MocA-like oxidoreductase N-terminal" evidence="11">
    <location>
        <begin position="4"/>
        <end position="123"/>
    </location>
</feature>
<dbReference type="Gene3D" id="3.40.50.720">
    <property type="entry name" value="NAD(P)-binding Rossmann-like Domain"/>
    <property type="match status" value="1"/>
</dbReference>
<evidence type="ECO:0000256" key="3">
    <source>
        <dbReference type="ARBA" id="ARBA00038853"/>
    </source>
</evidence>
<dbReference type="InterPro" id="IPR000683">
    <property type="entry name" value="Gfo/Idh/MocA-like_OxRdtase_N"/>
</dbReference>
<dbReference type="GO" id="GO:0000166">
    <property type="term" value="F:nucleotide binding"/>
    <property type="evidence" value="ECO:0007669"/>
    <property type="project" value="InterPro"/>
</dbReference>
<evidence type="ECO:0000256" key="8">
    <source>
        <dbReference type="ARBA" id="ARBA00043025"/>
    </source>
</evidence>
<dbReference type="GO" id="GO:0047115">
    <property type="term" value="F:trans-1,2-dihydrobenzene-1,2-diol dehydrogenase activity"/>
    <property type="evidence" value="ECO:0007669"/>
    <property type="project" value="UniProtKB-EC"/>
</dbReference>
<dbReference type="PANTHER" id="PTHR22604:SF105">
    <property type="entry name" value="TRANS-1,2-DIHYDROBENZENE-1,2-DIOL DEHYDROGENASE"/>
    <property type="match status" value="1"/>
</dbReference>
<evidence type="ECO:0000259" key="12">
    <source>
        <dbReference type="Pfam" id="PF22725"/>
    </source>
</evidence>
<evidence type="ECO:0000256" key="9">
    <source>
        <dbReference type="ARBA" id="ARBA00047423"/>
    </source>
</evidence>
<sequence>MMTLRWGIVSAGKISHDFVNALNSFPDKGDQAVVSVAARDKGRAAEFAKLHKIPKVADSYQALAKSSDVDVVYIGALNPDHYALTKLFLENGKHVLCEKPFCLNLKQTETLINLAKKKNLFFMEAVWTRFCPAYIYLENEIAAGNLGDVSFLEGNFGIFCEADRMFKKDQGGSALLDIGIYLLQLSQYVFKKYPERITAVGELNSEGVDETETIILEYGGGKRAVLNTQSRLRLINRATIYGSKGRITLEDPFHFPDRVTAVNGDVKKFPLHTSPLPYNFENSAGLVYQTVEVAKCIRNGQIESPRMSHKESLELAKLRDTIRKQLGVHYDVDDQEFA</sequence>
<comment type="similarity">
    <text evidence="1">Belongs to the Gfo/Idh/MocA family.</text>
</comment>
<reference evidence="13 14" key="1">
    <citation type="journal article" date="2017" name="BMC Biol.">
        <title>Genomic innovations, transcriptional plasticity and gene loss underlying the evolution and divergence of two highly polyphagous and invasive Helicoverpa pest species.</title>
        <authorList>
            <person name="Pearce S.L."/>
            <person name="Clarke D.F."/>
            <person name="East P.D."/>
            <person name="Elfekih S."/>
            <person name="Gordon K.H."/>
            <person name="Jermiin L.S."/>
            <person name="McGaughran A."/>
            <person name="Oakeshott J.G."/>
            <person name="Papanikolaou A."/>
            <person name="Perera O.P."/>
            <person name="Rane R.V."/>
            <person name="Richards S."/>
            <person name="Tay W.T."/>
            <person name="Walsh T.K."/>
            <person name="Anderson A."/>
            <person name="Anderson C.J."/>
            <person name="Asgari S."/>
            <person name="Board P.G."/>
            <person name="Bretschneider A."/>
            <person name="Campbell P.M."/>
            <person name="Chertemps T."/>
            <person name="Christeller J.T."/>
            <person name="Coppin C.W."/>
            <person name="Downes S.J."/>
            <person name="Duan G."/>
            <person name="Farnsworth C.A."/>
            <person name="Good R.T."/>
            <person name="Han L.B."/>
            <person name="Han Y.C."/>
            <person name="Hatje K."/>
            <person name="Horne I."/>
            <person name="Huang Y.P."/>
            <person name="Hughes D.S."/>
            <person name="Jacquin-Joly E."/>
            <person name="James W."/>
            <person name="Jhangiani S."/>
            <person name="Kollmar M."/>
            <person name="Kuwar S.S."/>
            <person name="Li S."/>
            <person name="Liu N.Y."/>
            <person name="Maibeche M.T."/>
            <person name="Miller J.R."/>
            <person name="Montagne N."/>
            <person name="Perry T."/>
            <person name="Qu J."/>
            <person name="Song S.V."/>
            <person name="Sutton G.G."/>
            <person name="Vogel H."/>
            <person name="Walenz B.P."/>
            <person name="Xu W."/>
            <person name="Zhang H.J."/>
            <person name="Zou Z."/>
            <person name="Batterham P."/>
            <person name="Edwards O.R."/>
            <person name="Feyereisen R."/>
            <person name="Gibbs R.A."/>
            <person name="Heckel D.G."/>
            <person name="McGrath A."/>
            <person name="Robin C."/>
            <person name="Scherer S.E."/>
            <person name="Worley K.C."/>
            <person name="Wu Y.D."/>
        </authorList>
    </citation>
    <scope>NUCLEOTIDE SEQUENCE [LARGE SCALE GENOMIC DNA]</scope>
    <source>
        <strain evidence="13">Harm_GR_Male_#8</strain>
        <tissue evidence="13">Whole organism</tissue>
    </source>
</reference>
<dbReference type="EC" id="1.1.1.179" evidence="4"/>
<evidence type="ECO:0000256" key="6">
    <source>
        <dbReference type="ARBA" id="ARBA00042926"/>
    </source>
</evidence>
<dbReference type="AlphaFoldDB" id="A0A2W1BXA3"/>